<evidence type="ECO:0000313" key="4">
    <source>
        <dbReference type="EMBL" id="GAA4035460.1"/>
    </source>
</evidence>
<accession>A0ABP7U3Q5</accession>
<protein>
    <submittedName>
        <fullName evidence="4">Quinone oxidoreductase</fullName>
    </submittedName>
</protein>
<dbReference type="InterPro" id="IPR013149">
    <property type="entry name" value="ADH-like_C"/>
</dbReference>
<evidence type="ECO:0000259" key="3">
    <source>
        <dbReference type="SMART" id="SM00829"/>
    </source>
</evidence>
<evidence type="ECO:0000256" key="1">
    <source>
        <dbReference type="ARBA" id="ARBA00022857"/>
    </source>
</evidence>
<dbReference type="InterPro" id="IPR036291">
    <property type="entry name" value="NAD(P)-bd_dom_sf"/>
</dbReference>
<feature type="domain" description="Enoyl reductase (ER)" evidence="3">
    <location>
        <begin position="10"/>
        <end position="320"/>
    </location>
</feature>
<dbReference type="SMART" id="SM00829">
    <property type="entry name" value="PKS_ER"/>
    <property type="match status" value="1"/>
</dbReference>
<dbReference type="PROSITE" id="PS01162">
    <property type="entry name" value="QOR_ZETA_CRYSTAL"/>
    <property type="match status" value="1"/>
</dbReference>
<dbReference type="SUPFAM" id="SSF50129">
    <property type="entry name" value="GroES-like"/>
    <property type="match status" value="1"/>
</dbReference>
<dbReference type="Pfam" id="PF00107">
    <property type="entry name" value="ADH_zinc_N"/>
    <property type="match status" value="1"/>
</dbReference>
<dbReference type="Gene3D" id="3.90.180.10">
    <property type="entry name" value="Medium-chain alcohol dehydrogenases, catalytic domain"/>
    <property type="match status" value="1"/>
</dbReference>
<organism evidence="4 5">
    <name type="scientific">Allokutzneria multivorans</name>
    <dbReference type="NCBI Taxonomy" id="1142134"/>
    <lineage>
        <taxon>Bacteria</taxon>
        <taxon>Bacillati</taxon>
        <taxon>Actinomycetota</taxon>
        <taxon>Actinomycetes</taxon>
        <taxon>Pseudonocardiales</taxon>
        <taxon>Pseudonocardiaceae</taxon>
        <taxon>Allokutzneria</taxon>
    </lineage>
</organism>
<dbReference type="CDD" id="cd05286">
    <property type="entry name" value="QOR2"/>
    <property type="match status" value="1"/>
</dbReference>
<dbReference type="PANTHER" id="PTHR48106:SF13">
    <property type="entry name" value="QUINONE OXIDOREDUCTASE-RELATED"/>
    <property type="match status" value="1"/>
</dbReference>
<reference evidence="5" key="1">
    <citation type="journal article" date="2019" name="Int. J. Syst. Evol. Microbiol.">
        <title>The Global Catalogue of Microorganisms (GCM) 10K type strain sequencing project: providing services to taxonomists for standard genome sequencing and annotation.</title>
        <authorList>
            <consortium name="The Broad Institute Genomics Platform"/>
            <consortium name="The Broad Institute Genome Sequencing Center for Infectious Disease"/>
            <person name="Wu L."/>
            <person name="Ma J."/>
        </authorList>
    </citation>
    <scope>NUCLEOTIDE SEQUENCE [LARGE SCALE GENOMIC DNA]</scope>
    <source>
        <strain evidence="5">JCM 17342</strain>
    </source>
</reference>
<sequence length="323" mass="33649">MRAVVVRSHGGPEVLIAETRDQLEPSPGTVLVDVAAAGVNYIDTYHRTGAYPIPLPFTLGLEGAGTVAALGEGVTEFAVGDRVAWASAIGSYAQQVLAPAAQLVPVPSTVDLEIAAGAMLQGMTAHYLTASTHPVAEGDVALVHAAAGGMGLLLTQMVKARGGRVIGTVSTEEKEKLARAAGADEVIRYTEEDVAERVRALTGGVGAHVVYDGVGKDTFDASLASLRPRGLLALYGAASGAVPPFDAQRLNQAGSVFLTRPSLGHHTATREELLWRAGEVFEAIQAGKLDIAIGGRYSLDDARRAHEDLQGRRTTGKLLLTTS</sequence>
<dbReference type="InterPro" id="IPR020843">
    <property type="entry name" value="ER"/>
</dbReference>
<dbReference type="InterPro" id="IPR013154">
    <property type="entry name" value="ADH-like_N"/>
</dbReference>
<dbReference type="SUPFAM" id="SSF51735">
    <property type="entry name" value="NAD(P)-binding Rossmann-fold domains"/>
    <property type="match status" value="1"/>
</dbReference>
<keyword evidence="5" id="KW-1185">Reference proteome</keyword>
<dbReference type="InterPro" id="IPR002364">
    <property type="entry name" value="Quin_OxRdtase/zeta-crystal_CS"/>
</dbReference>
<dbReference type="Pfam" id="PF08240">
    <property type="entry name" value="ADH_N"/>
    <property type="match status" value="1"/>
</dbReference>
<name>A0ABP7U3Q5_9PSEU</name>
<dbReference type="Gene3D" id="3.40.50.720">
    <property type="entry name" value="NAD(P)-binding Rossmann-like Domain"/>
    <property type="match status" value="1"/>
</dbReference>
<dbReference type="PANTHER" id="PTHR48106">
    <property type="entry name" value="QUINONE OXIDOREDUCTASE PIG3-RELATED"/>
    <property type="match status" value="1"/>
</dbReference>
<dbReference type="InterPro" id="IPR047618">
    <property type="entry name" value="QOR-like"/>
</dbReference>
<keyword evidence="2" id="KW-0560">Oxidoreductase</keyword>
<keyword evidence="1" id="KW-0521">NADP</keyword>
<dbReference type="InterPro" id="IPR011032">
    <property type="entry name" value="GroES-like_sf"/>
</dbReference>
<dbReference type="Proteomes" id="UP001501747">
    <property type="component" value="Unassembled WGS sequence"/>
</dbReference>
<proteinExistence type="predicted"/>
<evidence type="ECO:0000313" key="5">
    <source>
        <dbReference type="Proteomes" id="UP001501747"/>
    </source>
</evidence>
<dbReference type="RefSeq" id="WP_344885357.1">
    <property type="nucleotide sequence ID" value="NZ_BAABAL010000026.1"/>
</dbReference>
<comment type="caution">
    <text evidence="4">The sequence shown here is derived from an EMBL/GenBank/DDBJ whole genome shotgun (WGS) entry which is preliminary data.</text>
</comment>
<evidence type="ECO:0000256" key="2">
    <source>
        <dbReference type="ARBA" id="ARBA00023002"/>
    </source>
</evidence>
<gene>
    <name evidence="4" type="ORF">GCM10022247_71270</name>
</gene>
<dbReference type="EMBL" id="BAABAL010000026">
    <property type="protein sequence ID" value="GAA4035460.1"/>
    <property type="molecule type" value="Genomic_DNA"/>
</dbReference>